<dbReference type="InterPro" id="IPR017945">
    <property type="entry name" value="DHBP_synth_RibB-like_a/b_dom"/>
</dbReference>
<keyword evidence="10" id="KW-0067">ATP-binding</keyword>
<dbReference type="Proteomes" id="UP001174909">
    <property type="component" value="Unassembled WGS sequence"/>
</dbReference>
<dbReference type="SUPFAM" id="SSF55821">
    <property type="entry name" value="YrdC/RibB"/>
    <property type="match status" value="1"/>
</dbReference>
<dbReference type="EC" id="2.7.7.87" evidence="3"/>
<keyword evidence="9" id="KW-0547">Nucleotide-binding</keyword>
<dbReference type="GO" id="GO:0003725">
    <property type="term" value="F:double-stranded RNA binding"/>
    <property type="evidence" value="ECO:0007669"/>
    <property type="project" value="InterPro"/>
</dbReference>
<dbReference type="PROSITE" id="PS51163">
    <property type="entry name" value="YRDC"/>
    <property type="match status" value="1"/>
</dbReference>
<proteinExistence type="inferred from homology"/>
<dbReference type="GO" id="GO:0005737">
    <property type="term" value="C:cytoplasm"/>
    <property type="evidence" value="ECO:0007669"/>
    <property type="project" value="UniProtKB-SubCell"/>
</dbReference>
<feature type="domain" description="YrdC-like" evidence="13">
    <location>
        <begin position="34"/>
        <end position="220"/>
    </location>
</feature>
<evidence type="ECO:0000256" key="12">
    <source>
        <dbReference type="ARBA" id="ARBA00048366"/>
    </source>
</evidence>
<dbReference type="Gene3D" id="3.90.870.10">
    <property type="entry name" value="DHBP synthase"/>
    <property type="match status" value="1"/>
</dbReference>
<keyword evidence="5" id="KW-0963">Cytoplasm</keyword>
<gene>
    <name evidence="14" type="ORF">GBAR_LOCUS30936</name>
</gene>
<dbReference type="PANTHER" id="PTHR17490:SF16">
    <property type="entry name" value="THREONYLCARBAMOYL-AMP SYNTHASE"/>
    <property type="match status" value="1"/>
</dbReference>
<dbReference type="GO" id="GO:0061710">
    <property type="term" value="F:L-threonylcarbamoyladenylate synthase"/>
    <property type="evidence" value="ECO:0007669"/>
    <property type="project" value="UniProtKB-EC"/>
</dbReference>
<dbReference type="NCBIfam" id="TIGR00057">
    <property type="entry name" value="L-threonylcarbamoyladenylate synthase"/>
    <property type="match status" value="1"/>
</dbReference>
<evidence type="ECO:0000256" key="1">
    <source>
        <dbReference type="ARBA" id="ARBA00004496"/>
    </source>
</evidence>
<evidence type="ECO:0000256" key="7">
    <source>
        <dbReference type="ARBA" id="ARBA00022694"/>
    </source>
</evidence>
<evidence type="ECO:0000256" key="9">
    <source>
        <dbReference type="ARBA" id="ARBA00022741"/>
    </source>
</evidence>
<evidence type="ECO:0000256" key="8">
    <source>
        <dbReference type="ARBA" id="ARBA00022695"/>
    </source>
</evidence>
<evidence type="ECO:0000256" key="3">
    <source>
        <dbReference type="ARBA" id="ARBA00012584"/>
    </source>
</evidence>
<evidence type="ECO:0000256" key="2">
    <source>
        <dbReference type="ARBA" id="ARBA00007663"/>
    </source>
</evidence>
<evidence type="ECO:0000256" key="11">
    <source>
        <dbReference type="ARBA" id="ARBA00029774"/>
    </source>
</evidence>
<evidence type="ECO:0000256" key="10">
    <source>
        <dbReference type="ARBA" id="ARBA00022840"/>
    </source>
</evidence>
<comment type="caution">
    <text evidence="14">The sequence shown here is derived from an EMBL/GenBank/DDBJ whole genome shotgun (WGS) entry which is preliminary data.</text>
</comment>
<evidence type="ECO:0000313" key="15">
    <source>
        <dbReference type="Proteomes" id="UP001174909"/>
    </source>
</evidence>
<dbReference type="GO" id="GO:0000049">
    <property type="term" value="F:tRNA binding"/>
    <property type="evidence" value="ECO:0007669"/>
    <property type="project" value="TreeGrafter"/>
</dbReference>
<dbReference type="Pfam" id="PF01300">
    <property type="entry name" value="Sua5_yciO_yrdC"/>
    <property type="match status" value="1"/>
</dbReference>
<evidence type="ECO:0000256" key="5">
    <source>
        <dbReference type="ARBA" id="ARBA00022490"/>
    </source>
</evidence>
<dbReference type="InterPro" id="IPR006070">
    <property type="entry name" value="Sua5-like_dom"/>
</dbReference>
<reference evidence="14" key="1">
    <citation type="submission" date="2023-03" db="EMBL/GenBank/DDBJ databases">
        <authorList>
            <person name="Steffen K."/>
            <person name="Cardenas P."/>
        </authorList>
    </citation>
    <scope>NUCLEOTIDE SEQUENCE</scope>
</reference>
<keyword evidence="8" id="KW-0548">Nucleotidyltransferase</keyword>
<protein>
    <recommendedName>
        <fullName evidence="4">Threonylcarbamoyl-AMP synthase</fullName>
        <ecNumber evidence="3">2.7.7.87</ecNumber>
    </recommendedName>
    <alternativeName>
        <fullName evidence="11">L-threonylcarbamoyladenylate synthase</fullName>
    </alternativeName>
</protein>
<evidence type="ECO:0000256" key="4">
    <source>
        <dbReference type="ARBA" id="ARBA00015492"/>
    </source>
</evidence>
<keyword evidence="15" id="KW-1185">Reference proteome</keyword>
<keyword evidence="6" id="KW-0808">Transferase</keyword>
<dbReference type="GO" id="GO:0008033">
    <property type="term" value="P:tRNA processing"/>
    <property type="evidence" value="ECO:0007669"/>
    <property type="project" value="UniProtKB-KW"/>
</dbReference>
<dbReference type="AlphaFoldDB" id="A0AA35TZU2"/>
<evidence type="ECO:0000256" key="6">
    <source>
        <dbReference type="ARBA" id="ARBA00022679"/>
    </source>
</evidence>
<sequence>MALSGLIYSNAALARWVQTQANPLQNLNLSSSTEHKLDTALRLLRGGGVVAVPTDTLYGLAADAFNPDAIERVFGIKERPDGLALPVLLADPGQLEMVAAQVSPQVRQIAEAYWPGPLTMIVKRASGLPPRLTAGHPTVAVRVPDHQVPRELARKLGRPITGTSANISGAADPQSLEELRRQVGDRVDLVVEDGPSPAGTASTIVDVSGNELKLVRDGAVPFEEIAALFNSQ</sequence>
<comment type="similarity">
    <text evidence="2">Belongs to the SUA5 family.</text>
</comment>
<comment type="catalytic activity">
    <reaction evidence="12">
        <text>L-threonine + hydrogencarbonate + ATP = L-threonylcarbamoyladenylate + diphosphate + H2O</text>
        <dbReference type="Rhea" id="RHEA:36407"/>
        <dbReference type="ChEBI" id="CHEBI:15377"/>
        <dbReference type="ChEBI" id="CHEBI:17544"/>
        <dbReference type="ChEBI" id="CHEBI:30616"/>
        <dbReference type="ChEBI" id="CHEBI:33019"/>
        <dbReference type="ChEBI" id="CHEBI:57926"/>
        <dbReference type="ChEBI" id="CHEBI:73682"/>
        <dbReference type="EC" id="2.7.7.87"/>
    </reaction>
</comment>
<keyword evidence="7" id="KW-0819">tRNA processing</keyword>
<dbReference type="PANTHER" id="PTHR17490">
    <property type="entry name" value="SUA5"/>
    <property type="match status" value="1"/>
</dbReference>
<dbReference type="GO" id="GO:0005524">
    <property type="term" value="F:ATP binding"/>
    <property type="evidence" value="ECO:0007669"/>
    <property type="project" value="UniProtKB-KW"/>
</dbReference>
<accession>A0AA35TZU2</accession>
<dbReference type="EMBL" id="CASHTH010004401">
    <property type="protein sequence ID" value="CAI8056809.1"/>
    <property type="molecule type" value="Genomic_DNA"/>
</dbReference>
<evidence type="ECO:0000313" key="14">
    <source>
        <dbReference type="EMBL" id="CAI8056809.1"/>
    </source>
</evidence>
<dbReference type="GO" id="GO:0006450">
    <property type="term" value="P:regulation of translational fidelity"/>
    <property type="evidence" value="ECO:0007669"/>
    <property type="project" value="TreeGrafter"/>
</dbReference>
<comment type="subcellular location">
    <subcellularLocation>
        <location evidence="1">Cytoplasm</location>
    </subcellularLocation>
</comment>
<organism evidence="14 15">
    <name type="scientific">Geodia barretti</name>
    <name type="common">Barrett's horny sponge</name>
    <dbReference type="NCBI Taxonomy" id="519541"/>
    <lineage>
        <taxon>Eukaryota</taxon>
        <taxon>Metazoa</taxon>
        <taxon>Porifera</taxon>
        <taxon>Demospongiae</taxon>
        <taxon>Heteroscleromorpha</taxon>
        <taxon>Tetractinellida</taxon>
        <taxon>Astrophorina</taxon>
        <taxon>Geodiidae</taxon>
        <taxon>Geodia</taxon>
    </lineage>
</organism>
<name>A0AA35TZU2_GEOBA</name>
<evidence type="ECO:0000259" key="13">
    <source>
        <dbReference type="PROSITE" id="PS51163"/>
    </source>
</evidence>
<dbReference type="InterPro" id="IPR050156">
    <property type="entry name" value="TC-AMP_synthase_SUA5"/>
</dbReference>